<feature type="compositionally biased region" description="Basic and acidic residues" evidence="1">
    <location>
        <begin position="44"/>
        <end position="55"/>
    </location>
</feature>
<feature type="region of interest" description="Disordered" evidence="1">
    <location>
        <begin position="107"/>
        <end position="159"/>
    </location>
</feature>
<feature type="region of interest" description="Disordered" evidence="1">
    <location>
        <begin position="1"/>
        <end position="55"/>
    </location>
</feature>
<dbReference type="Proteomes" id="UP001622594">
    <property type="component" value="Chromosome"/>
</dbReference>
<dbReference type="RefSeq" id="WP_371635215.1">
    <property type="nucleotide sequence ID" value="NZ_CP108062.1"/>
</dbReference>
<evidence type="ECO:0000256" key="1">
    <source>
        <dbReference type="SAM" id="MobiDB-lite"/>
    </source>
</evidence>
<sequence length="259" mass="26966">MTSTDRNTGADRSAGPASGTSRATTYGPDPDEGRAGLGPDTDGSPDRARDPVGDAVRARLDALPAGHRPRLVVTGESLGAYAVEASFDGADDPLASTDGALLLGAPHFSPISREIRRDRDPGSPVWHPRYRAAPTSASPGYPRPTSRAPPPPGTTRALYLQNASDPVVWWSPDLLLSRPSWLDEPLGPDITPRSPGSPSSPSGRPPSTWPSRTGSTPPTATGYGAGAVDGRAAVLPPPGWTAADTTRLRAFIGRRPAAY</sequence>
<evidence type="ECO:0000259" key="2">
    <source>
        <dbReference type="Pfam" id="PF10081"/>
    </source>
</evidence>
<feature type="domain" description="Alpha/beta-hydrolase catalytic" evidence="2">
    <location>
        <begin position="52"/>
        <end position="248"/>
    </location>
</feature>
<keyword evidence="4" id="KW-1185">Reference proteome</keyword>
<evidence type="ECO:0000313" key="4">
    <source>
        <dbReference type="Proteomes" id="UP001622594"/>
    </source>
</evidence>
<dbReference type="InterPro" id="IPR027787">
    <property type="entry name" value="Alpha/beta-hydrolase_catalytic"/>
</dbReference>
<reference evidence="3 4" key="1">
    <citation type="submission" date="2022-10" db="EMBL/GenBank/DDBJ databases">
        <title>The complete genomes of actinobacterial strains from the NBC collection.</title>
        <authorList>
            <person name="Joergensen T.S."/>
            <person name="Alvarez Arevalo M."/>
            <person name="Sterndorff E.B."/>
            <person name="Faurdal D."/>
            <person name="Vuksanovic O."/>
            <person name="Mourched A.-S."/>
            <person name="Charusanti P."/>
            <person name="Shaw S."/>
            <person name="Blin K."/>
            <person name="Weber T."/>
        </authorList>
    </citation>
    <scope>NUCLEOTIDE SEQUENCE [LARGE SCALE GENOMIC DNA]</scope>
    <source>
        <strain evidence="3 4">NBC_00123</strain>
    </source>
</reference>
<name>A0ABZ1L458_9ACTN</name>
<gene>
    <name evidence="3" type="ORF">OG814_07810</name>
</gene>
<organism evidence="3 4">
    <name type="scientific">Streptomyces zaomyceticus</name>
    <dbReference type="NCBI Taxonomy" id="68286"/>
    <lineage>
        <taxon>Bacteria</taxon>
        <taxon>Bacillati</taxon>
        <taxon>Actinomycetota</taxon>
        <taxon>Actinomycetes</taxon>
        <taxon>Kitasatosporales</taxon>
        <taxon>Streptomycetaceae</taxon>
        <taxon>Streptomyces</taxon>
    </lineage>
</organism>
<dbReference type="EMBL" id="CP108188">
    <property type="protein sequence ID" value="WTR69172.1"/>
    <property type="molecule type" value="Genomic_DNA"/>
</dbReference>
<accession>A0ABZ1L458</accession>
<protein>
    <submittedName>
        <fullName evidence="3">Alpha/beta-hydrolase family protein</fullName>
    </submittedName>
</protein>
<feature type="region of interest" description="Disordered" evidence="1">
    <location>
        <begin position="181"/>
        <end position="240"/>
    </location>
</feature>
<evidence type="ECO:0000313" key="3">
    <source>
        <dbReference type="EMBL" id="WTR69172.1"/>
    </source>
</evidence>
<proteinExistence type="predicted"/>
<feature type="compositionally biased region" description="Low complexity" evidence="1">
    <location>
        <begin position="191"/>
        <end position="202"/>
    </location>
</feature>
<dbReference type="Pfam" id="PF10081">
    <property type="entry name" value="Abhydrolase_9"/>
    <property type="match status" value="1"/>
</dbReference>